<dbReference type="Proteomes" id="UP000585474">
    <property type="component" value="Unassembled WGS sequence"/>
</dbReference>
<organism evidence="2 3">
    <name type="scientific">Actinidia rufa</name>
    <dbReference type="NCBI Taxonomy" id="165716"/>
    <lineage>
        <taxon>Eukaryota</taxon>
        <taxon>Viridiplantae</taxon>
        <taxon>Streptophyta</taxon>
        <taxon>Embryophyta</taxon>
        <taxon>Tracheophyta</taxon>
        <taxon>Spermatophyta</taxon>
        <taxon>Magnoliopsida</taxon>
        <taxon>eudicotyledons</taxon>
        <taxon>Gunneridae</taxon>
        <taxon>Pentapetalae</taxon>
        <taxon>asterids</taxon>
        <taxon>Ericales</taxon>
        <taxon>Actinidiaceae</taxon>
        <taxon>Actinidia</taxon>
    </lineage>
</organism>
<name>A0A7J0DP21_9ERIC</name>
<keyword evidence="3" id="KW-1185">Reference proteome</keyword>
<dbReference type="AlphaFoldDB" id="A0A7J0DP21"/>
<evidence type="ECO:0000313" key="3">
    <source>
        <dbReference type="Proteomes" id="UP000585474"/>
    </source>
</evidence>
<protein>
    <submittedName>
        <fullName evidence="2">Uncharacterized protein</fullName>
    </submittedName>
</protein>
<sequence>MVWSELRTGPSSWKDSWSSSVSGRRRPPKSLRQNSYAVVRLEEEVAELKKNEVLSKKKAVEEYVLR</sequence>
<evidence type="ECO:0000313" key="2">
    <source>
        <dbReference type="EMBL" id="GFS39040.1"/>
    </source>
</evidence>
<proteinExistence type="predicted"/>
<feature type="region of interest" description="Disordered" evidence="1">
    <location>
        <begin position="1"/>
        <end position="32"/>
    </location>
</feature>
<evidence type="ECO:0000256" key="1">
    <source>
        <dbReference type="SAM" id="MobiDB-lite"/>
    </source>
</evidence>
<accession>A0A7J0DP21</accession>
<gene>
    <name evidence="2" type="ORF">Acr_00g0060880</name>
</gene>
<reference evidence="3" key="1">
    <citation type="submission" date="2019-07" db="EMBL/GenBank/DDBJ databases">
        <title>De Novo Assembly of kiwifruit Actinidia rufa.</title>
        <authorList>
            <person name="Sugita-Konishi S."/>
            <person name="Sato K."/>
            <person name="Mori E."/>
            <person name="Abe Y."/>
            <person name="Kisaki G."/>
            <person name="Hamano K."/>
            <person name="Suezawa K."/>
            <person name="Otani M."/>
            <person name="Fukuda T."/>
            <person name="Manabe T."/>
            <person name="Gomi K."/>
            <person name="Tabuchi M."/>
            <person name="Akimitsu K."/>
            <person name="Kataoka I."/>
        </authorList>
    </citation>
    <scope>NUCLEOTIDE SEQUENCE [LARGE SCALE GENOMIC DNA]</scope>
    <source>
        <strain evidence="3">cv. Fuchu</strain>
    </source>
</reference>
<feature type="compositionally biased region" description="Low complexity" evidence="1">
    <location>
        <begin position="9"/>
        <end position="22"/>
    </location>
</feature>
<dbReference type="EMBL" id="BJWL01000320">
    <property type="protein sequence ID" value="GFS39040.1"/>
    <property type="molecule type" value="Genomic_DNA"/>
</dbReference>
<comment type="caution">
    <text evidence="2">The sequence shown here is derived from an EMBL/GenBank/DDBJ whole genome shotgun (WGS) entry which is preliminary data.</text>
</comment>